<dbReference type="EMBL" id="FUYV01000007">
    <property type="protein sequence ID" value="SKB91252.1"/>
    <property type="molecule type" value="Genomic_DNA"/>
</dbReference>
<gene>
    <name evidence="1" type="ORF">SAMN03080601_01480</name>
</gene>
<sequence length="934" mass="106384">MGVITPGTVYVADQATGQVFQAPTSSPGSSSNIRTQAQSRVYGCQVEFRPSATQRFGFDHDGNNIIKPDAYFTRDRGGNHIPWKSIDAGNTDVVNIIPTGLCSRDSLRVIRESGIITPVRPGQNNMLELLITGGMAGEEEMLTVARASTVHVNDSVTDEMLTEAGSLGLVTYNRKIKEVVLVPVNQAGFPSANTNTSSISKRLNEIYSSAVVNWQVRVDDAIEVGRINEEDFKVEGTAMLSKYTSDMNKVIRTYKRNRPADDNTMYLFFVDIPSLASNRKGFMPLAGNYGFIFNFETRDLDLLAHELAHGAFNLRHTFSDKAQHYLPQNQTRNLMDYADGVELWKYQWDLIHNPEKILFAWSQDEEEGAYYSSGDHYIEIEGELHEIYNREALGASSIDFLKEMVVYYFPTEEVFKVKLRGGVLNRSGEIRYSQRSKWKYYEGEEIELIDNEFIELDLSSQEVILKLWCDYSSRNNLPSFVRFVPLMPQVFYNSTPESSDKIDLRIDPIDRERTIERINPLELKIRGVDFYYYERNPRAHFSDFADALSFIRKVEWNGENIEFDNSWVEYPFTKDENSLTIVPKLGSPITYTITKEQSCLPPTHVKFRKGGSIDYDYGIDYNCTVSPADPNCAILNGESKQYPSFSTPMGQGVPWVFIGEKEEKTVSLTFDGHNTCRDIVLTGNGKAQLSDNDFLNIQLLGNQYPRTGNYFVEARSTPESEVVGKLNVVAVKPIPSYTFNVQIVLVKHPTEDDYPTYRKSWNDIEAEVNKIFSPLGVNINMNIGNVQRISLDYNLNQDDKLDRTCRVSTSSIHNSINRKSNTYYLFIIGKDIVGEESRIINGYAIRNLNFPRIGEHPFATVTTKSTNQDITIAHELGHSIFGLRDVREEFGVVLDPFNIMNYGRYNGAKLKAYQVLFLIEKLYYFNNLQQWTEE</sequence>
<dbReference type="OrthoDB" id="1521695at2"/>
<organism evidence="1 2">
    <name type="scientific">Alkalitalea saponilacus</name>
    <dbReference type="NCBI Taxonomy" id="889453"/>
    <lineage>
        <taxon>Bacteria</taxon>
        <taxon>Pseudomonadati</taxon>
        <taxon>Bacteroidota</taxon>
        <taxon>Bacteroidia</taxon>
        <taxon>Marinilabiliales</taxon>
        <taxon>Marinilabiliaceae</taxon>
        <taxon>Alkalitalea</taxon>
    </lineage>
</organism>
<proteinExistence type="predicted"/>
<evidence type="ECO:0000313" key="2">
    <source>
        <dbReference type="Proteomes" id="UP000191055"/>
    </source>
</evidence>
<dbReference type="STRING" id="889453.SAMN03080601_01480"/>
<keyword evidence="2" id="KW-1185">Reference proteome</keyword>
<dbReference type="AlphaFoldDB" id="A0A1T5F4X0"/>
<accession>A0A1T5F4X0</accession>
<dbReference type="Proteomes" id="UP000191055">
    <property type="component" value="Unassembled WGS sequence"/>
</dbReference>
<evidence type="ECO:0000313" key="1">
    <source>
        <dbReference type="EMBL" id="SKB91252.1"/>
    </source>
</evidence>
<protein>
    <submittedName>
        <fullName evidence="1">Uncharacterized protein</fullName>
    </submittedName>
</protein>
<dbReference type="KEGG" id="asx:CDL62_14005"/>
<name>A0A1T5F4X0_9BACT</name>
<dbReference type="RefSeq" id="WP_079557251.1">
    <property type="nucleotide sequence ID" value="NZ_CP021904.1"/>
</dbReference>
<reference evidence="1 2" key="1">
    <citation type="submission" date="2017-02" db="EMBL/GenBank/DDBJ databases">
        <authorList>
            <person name="Peterson S.W."/>
        </authorList>
    </citation>
    <scope>NUCLEOTIDE SEQUENCE [LARGE SCALE GENOMIC DNA]</scope>
    <source>
        <strain evidence="1 2">DSM 24412</strain>
    </source>
</reference>